<evidence type="ECO:0000313" key="3">
    <source>
        <dbReference type="Proteomes" id="UP001054945"/>
    </source>
</evidence>
<dbReference type="Proteomes" id="UP001054945">
    <property type="component" value="Unassembled WGS sequence"/>
</dbReference>
<evidence type="ECO:0000313" key="2">
    <source>
        <dbReference type="EMBL" id="GIZ05220.1"/>
    </source>
</evidence>
<sequence length="102" mass="11564">MATNAPNTEQHQQPHLLHPKEHRKRPLDSDGFRLLAKHRTRRITSTAPRTVKLKGNTNILSTNPLTNVIPIQLTPPPSSLANREFLHSLSDQARTGFLTRDF</sequence>
<organism evidence="2 3">
    <name type="scientific">Caerostris extrusa</name>
    <name type="common">Bark spider</name>
    <name type="synonym">Caerostris bankana</name>
    <dbReference type="NCBI Taxonomy" id="172846"/>
    <lineage>
        <taxon>Eukaryota</taxon>
        <taxon>Metazoa</taxon>
        <taxon>Ecdysozoa</taxon>
        <taxon>Arthropoda</taxon>
        <taxon>Chelicerata</taxon>
        <taxon>Arachnida</taxon>
        <taxon>Araneae</taxon>
        <taxon>Araneomorphae</taxon>
        <taxon>Entelegynae</taxon>
        <taxon>Araneoidea</taxon>
        <taxon>Araneidae</taxon>
        <taxon>Caerostris</taxon>
    </lineage>
</organism>
<feature type="region of interest" description="Disordered" evidence="1">
    <location>
        <begin position="1"/>
        <end position="28"/>
    </location>
</feature>
<accession>A0AAV4YDT8</accession>
<evidence type="ECO:0000256" key="1">
    <source>
        <dbReference type="SAM" id="MobiDB-lite"/>
    </source>
</evidence>
<proteinExistence type="predicted"/>
<comment type="caution">
    <text evidence="2">The sequence shown here is derived from an EMBL/GenBank/DDBJ whole genome shotgun (WGS) entry which is preliminary data.</text>
</comment>
<name>A0AAV4YDT8_CAEEX</name>
<dbReference type="EMBL" id="BPLR01019237">
    <property type="protein sequence ID" value="GIZ05220.1"/>
    <property type="molecule type" value="Genomic_DNA"/>
</dbReference>
<gene>
    <name evidence="2" type="ORF">CEXT_290431</name>
</gene>
<dbReference type="AlphaFoldDB" id="A0AAV4YDT8"/>
<feature type="compositionally biased region" description="Polar residues" evidence="1">
    <location>
        <begin position="1"/>
        <end position="13"/>
    </location>
</feature>
<keyword evidence="3" id="KW-1185">Reference proteome</keyword>
<reference evidence="2 3" key="1">
    <citation type="submission" date="2021-06" db="EMBL/GenBank/DDBJ databases">
        <title>Caerostris extrusa draft genome.</title>
        <authorList>
            <person name="Kono N."/>
            <person name="Arakawa K."/>
        </authorList>
    </citation>
    <scope>NUCLEOTIDE SEQUENCE [LARGE SCALE GENOMIC DNA]</scope>
</reference>
<protein>
    <submittedName>
        <fullName evidence="2">Uncharacterized protein</fullName>
    </submittedName>
</protein>